<evidence type="ECO:0000256" key="4">
    <source>
        <dbReference type="ARBA" id="ARBA00022692"/>
    </source>
</evidence>
<feature type="transmembrane region" description="Helical" evidence="7">
    <location>
        <begin position="257"/>
        <end position="277"/>
    </location>
</feature>
<keyword evidence="6 7" id="KW-0472">Membrane</keyword>
<feature type="transmembrane region" description="Helical" evidence="7">
    <location>
        <begin position="298"/>
        <end position="320"/>
    </location>
</feature>
<dbReference type="PROSITE" id="PS50850">
    <property type="entry name" value="MFS"/>
    <property type="match status" value="1"/>
</dbReference>
<organism evidence="9 10">
    <name type="scientific">Nocardia farcinica</name>
    <dbReference type="NCBI Taxonomy" id="37329"/>
    <lineage>
        <taxon>Bacteria</taxon>
        <taxon>Bacillati</taxon>
        <taxon>Actinomycetota</taxon>
        <taxon>Actinomycetes</taxon>
        <taxon>Mycobacteriales</taxon>
        <taxon>Nocardiaceae</taxon>
        <taxon>Nocardia</taxon>
    </lineage>
</organism>
<feature type="transmembrane region" description="Helical" evidence="7">
    <location>
        <begin position="43"/>
        <end position="67"/>
    </location>
</feature>
<evidence type="ECO:0000256" key="5">
    <source>
        <dbReference type="ARBA" id="ARBA00022989"/>
    </source>
</evidence>
<dbReference type="GO" id="GO:0022857">
    <property type="term" value="F:transmembrane transporter activity"/>
    <property type="evidence" value="ECO:0007669"/>
    <property type="project" value="InterPro"/>
</dbReference>
<feature type="transmembrane region" description="Helical" evidence="7">
    <location>
        <begin position="435"/>
        <end position="452"/>
    </location>
</feature>
<protein>
    <submittedName>
        <fullName evidence="9">Antiseptic resistance protein</fullName>
    </submittedName>
</protein>
<dbReference type="PANTHER" id="PTHR42718">
    <property type="entry name" value="MAJOR FACILITATOR SUPERFAMILY MULTIDRUG TRANSPORTER MFSC"/>
    <property type="match status" value="1"/>
</dbReference>
<evidence type="ECO:0000256" key="2">
    <source>
        <dbReference type="ARBA" id="ARBA00022448"/>
    </source>
</evidence>
<proteinExistence type="predicted"/>
<evidence type="ECO:0000256" key="1">
    <source>
        <dbReference type="ARBA" id="ARBA00004651"/>
    </source>
</evidence>
<reference evidence="10" key="1">
    <citation type="submission" date="2015-03" db="EMBL/GenBank/DDBJ databases">
        <authorList>
            <consortium name="Pathogen Informatics"/>
        </authorList>
    </citation>
    <scope>NUCLEOTIDE SEQUENCE [LARGE SCALE GENOMIC DNA]</scope>
    <source>
        <strain evidence="10">NCTC11134</strain>
    </source>
</reference>
<keyword evidence="5 7" id="KW-1133">Transmembrane helix</keyword>
<evidence type="ECO:0000313" key="9">
    <source>
        <dbReference type="EMBL" id="CRY75843.1"/>
    </source>
</evidence>
<dbReference type="PANTHER" id="PTHR42718:SF47">
    <property type="entry name" value="METHYL VIOLOGEN RESISTANCE PROTEIN SMVA"/>
    <property type="match status" value="1"/>
</dbReference>
<feature type="transmembrane region" description="Helical" evidence="7">
    <location>
        <begin position="134"/>
        <end position="157"/>
    </location>
</feature>
<dbReference type="CDD" id="cd17321">
    <property type="entry name" value="MFS_MMR_MDR_like"/>
    <property type="match status" value="1"/>
</dbReference>
<dbReference type="SUPFAM" id="SSF103473">
    <property type="entry name" value="MFS general substrate transporter"/>
    <property type="match status" value="1"/>
</dbReference>
<feature type="domain" description="Major facilitator superfamily (MFS) profile" evidence="8">
    <location>
        <begin position="45"/>
        <end position="529"/>
    </location>
</feature>
<comment type="subcellular location">
    <subcellularLocation>
        <location evidence="1">Cell membrane</location>
        <topology evidence="1">Multi-pass membrane protein</topology>
    </subcellularLocation>
</comment>
<gene>
    <name evidence="9" type="primary">qacA_3</name>
    <name evidence="9" type="ORF">ERS450000_01546</name>
</gene>
<evidence type="ECO:0000259" key="8">
    <source>
        <dbReference type="PROSITE" id="PS50850"/>
    </source>
</evidence>
<sequence>MEWVTADIPVGGHDQRRGRGLIVDIIGDRLPTAAPARAGRREWVGLAVLALACLVYAMDLTVLHLAVPMISADLHPTGSQLLWIIDIYGFMVAGLLITAGTLGDRLGRRRMLLFGAALFSLVSIVAAFAPSAEILILCRALLGIAGATVAPSTLSLIFDMFADRRQRSLAVGVWVGAFSTGGAVGPIVGGVLLEHFWWGSVFLLAVPVMGLLLVLGPMVLPEYRDPTAGRLDPLSTALCVATMLAVVFGMKKIAQDGPGVVAVGALGAGLLLGAVFVRRQLTGAAPMLDLRLFRLPTFRYALLINVVGVFVAFGYFLFVAQYLQLVLGLSPWQAGLMMAPSGLAFIVGSQAAPRLVRVVRPAYLVGGGLLTAGIGLLLMTRLAADGGAGLAVAAALISSLGLAPVFGITTEIVVGSAPPQQAGAASGVSETGAELGGALGISILGSISVAIYRGDLNTTLPDGLAPAQRDDVRDTLGAAARVAAELPAATGEAVLTAARAAFLHGVHLTAGLAGVCALVIGVFALRRLRHLPAGELDAGH</sequence>
<feature type="transmembrane region" description="Helical" evidence="7">
    <location>
        <begin position="363"/>
        <end position="384"/>
    </location>
</feature>
<dbReference type="EMBL" id="LN868938">
    <property type="protein sequence ID" value="CRY75843.1"/>
    <property type="molecule type" value="Genomic_DNA"/>
</dbReference>
<evidence type="ECO:0000313" key="10">
    <source>
        <dbReference type="Proteomes" id="UP000057820"/>
    </source>
</evidence>
<dbReference type="InterPro" id="IPR020846">
    <property type="entry name" value="MFS_dom"/>
</dbReference>
<evidence type="ECO:0000256" key="6">
    <source>
        <dbReference type="ARBA" id="ARBA00023136"/>
    </source>
</evidence>
<dbReference type="Proteomes" id="UP000057820">
    <property type="component" value="Chromosome 1"/>
</dbReference>
<accession>A0A0H5NJZ8</accession>
<dbReference type="InterPro" id="IPR036259">
    <property type="entry name" value="MFS_trans_sf"/>
</dbReference>
<feature type="transmembrane region" description="Helical" evidence="7">
    <location>
        <begin position="111"/>
        <end position="128"/>
    </location>
</feature>
<feature type="transmembrane region" description="Helical" evidence="7">
    <location>
        <begin position="501"/>
        <end position="525"/>
    </location>
</feature>
<dbReference type="InterPro" id="IPR011701">
    <property type="entry name" value="MFS"/>
</dbReference>
<dbReference type="KEGG" id="nfr:ERS450000_01546"/>
<evidence type="ECO:0000256" key="7">
    <source>
        <dbReference type="SAM" id="Phobius"/>
    </source>
</evidence>
<feature type="transmembrane region" description="Helical" evidence="7">
    <location>
        <begin position="195"/>
        <end position="219"/>
    </location>
</feature>
<feature type="transmembrane region" description="Helical" evidence="7">
    <location>
        <begin position="231"/>
        <end position="251"/>
    </location>
</feature>
<name>A0A0H5NJZ8_NOCFR</name>
<keyword evidence="4 7" id="KW-0812">Transmembrane</keyword>
<keyword evidence="3" id="KW-1003">Cell membrane</keyword>
<keyword evidence="2" id="KW-0813">Transport</keyword>
<feature type="transmembrane region" description="Helical" evidence="7">
    <location>
        <begin position="332"/>
        <end position="351"/>
    </location>
</feature>
<dbReference type="Gene3D" id="1.20.1720.10">
    <property type="entry name" value="Multidrug resistance protein D"/>
    <property type="match status" value="1"/>
</dbReference>
<evidence type="ECO:0000256" key="3">
    <source>
        <dbReference type="ARBA" id="ARBA00022475"/>
    </source>
</evidence>
<dbReference type="GO" id="GO:0005886">
    <property type="term" value="C:plasma membrane"/>
    <property type="evidence" value="ECO:0007669"/>
    <property type="project" value="UniProtKB-SubCell"/>
</dbReference>
<dbReference type="Pfam" id="PF07690">
    <property type="entry name" value="MFS_1"/>
    <property type="match status" value="1"/>
</dbReference>
<feature type="transmembrane region" description="Helical" evidence="7">
    <location>
        <begin position="390"/>
        <end position="414"/>
    </location>
</feature>
<feature type="transmembrane region" description="Helical" evidence="7">
    <location>
        <begin position="169"/>
        <end position="189"/>
    </location>
</feature>
<feature type="transmembrane region" description="Helical" evidence="7">
    <location>
        <begin position="79"/>
        <end position="99"/>
    </location>
</feature>
<dbReference type="AlphaFoldDB" id="A0A0H5NJZ8"/>
<dbReference type="Gene3D" id="1.20.1250.20">
    <property type="entry name" value="MFS general substrate transporter like domains"/>
    <property type="match status" value="1"/>
</dbReference>